<gene>
    <name evidence="1" type="ORF">Psuf_012340</name>
</gene>
<dbReference type="EMBL" id="AP022871">
    <property type="protein sequence ID" value="BCB83921.1"/>
    <property type="molecule type" value="Genomic_DNA"/>
</dbReference>
<evidence type="ECO:0000313" key="1">
    <source>
        <dbReference type="EMBL" id="BCB83921.1"/>
    </source>
</evidence>
<reference evidence="1 2" key="2">
    <citation type="submission" date="2020-03" db="EMBL/GenBank/DDBJ databases">
        <authorList>
            <person name="Ichikawa N."/>
            <person name="Kimura A."/>
            <person name="Kitahashi Y."/>
            <person name="Uohara A."/>
        </authorList>
    </citation>
    <scope>NUCLEOTIDE SEQUENCE [LARGE SCALE GENOMIC DNA]</scope>
    <source>
        <strain evidence="1 2">NBRC 105367</strain>
    </source>
</reference>
<dbReference type="RefSeq" id="WP_173154793.1">
    <property type="nucleotide sequence ID" value="NZ_AP022871.1"/>
</dbReference>
<keyword evidence="2" id="KW-1185">Reference proteome</keyword>
<reference evidence="1 2" key="1">
    <citation type="submission" date="2020-03" db="EMBL/GenBank/DDBJ databases">
        <title>Whole genome shotgun sequence of Phytohabitans suffuscus NBRC 105367.</title>
        <authorList>
            <person name="Komaki H."/>
            <person name="Tamura T."/>
        </authorList>
    </citation>
    <scope>NUCLEOTIDE SEQUENCE [LARGE SCALE GENOMIC DNA]</scope>
    <source>
        <strain evidence="1 2">NBRC 105367</strain>
    </source>
</reference>
<evidence type="ECO:0000313" key="2">
    <source>
        <dbReference type="Proteomes" id="UP000503011"/>
    </source>
</evidence>
<dbReference type="Proteomes" id="UP000503011">
    <property type="component" value="Chromosome"/>
</dbReference>
<protein>
    <submittedName>
        <fullName evidence="1">Uncharacterized protein</fullName>
    </submittedName>
</protein>
<dbReference type="KEGG" id="psuu:Psuf_012340"/>
<dbReference type="AlphaFoldDB" id="A0A6F8YD87"/>
<sequence>MSKHPFAAVQHAFPNEVESAFRFLVDDFGLEGPEVGGVALPTIAFVGRGLRYRIMLDPDDMAVITRVEVETESKRLVAELDNLVQAAGLGAPNHVKYSARTLTALRKALESQAKYVRLLRPRLVSDTVLQLMQMANAREWTVR</sequence>
<name>A0A6F8YD87_9ACTN</name>
<proteinExistence type="predicted"/>
<accession>A0A6F8YD87</accession>
<organism evidence="1 2">
    <name type="scientific">Phytohabitans suffuscus</name>
    <dbReference type="NCBI Taxonomy" id="624315"/>
    <lineage>
        <taxon>Bacteria</taxon>
        <taxon>Bacillati</taxon>
        <taxon>Actinomycetota</taxon>
        <taxon>Actinomycetes</taxon>
        <taxon>Micromonosporales</taxon>
        <taxon>Micromonosporaceae</taxon>
    </lineage>
</organism>